<protein>
    <submittedName>
        <fullName evidence="1">Uncharacterized protein</fullName>
    </submittedName>
</protein>
<organism evidence="1 2">
    <name type="scientific">Phocaeicola vulgatus</name>
    <name type="common">Bacteroides vulgatus</name>
    <dbReference type="NCBI Taxonomy" id="821"/>
    <lineage>
        <taxon>Bacteria</taxon>
        <taxon>Pseudomonadati</taxon>
        <taxon>Bacteroidota</taxon>
        <taxon>Bacteroidia</taxon>
        <taxon>Bacteroidales</taxon>
        <taxon>Bacteroidaceae</taxon>
        <taxon>Phocaeicola</taxon>
    </lineage>
</organism>
<dbReference type="RefSeq" id="WP_315977069.1">
    <property type="nucleotide sequence ID" value="NZ_JAWDET010000006.1"/>
</dbReference>
<gene>
    <name evidence="1" type="ORF">RVH43_14375</name>
</gene>
<evidence type="ECO:0000313" key="1">
    <source>
        <dbReference type="EMBL" id="MDU0241781.1"/>
    </source>
</evidence>
<comment type="caution">
    <text evidence="1">The sequence shown here is derived from an EMBL/GenBank/DDBJ whole genome shotgun (WGS) entry which is preliminary data.</text>
</comment>
<proteinExistence type="predicted"/>
<dbReference type="AlphaFoldDB" id="A0AAE4I7R7"/>
<reference evidence="1" key="1">
    <citation type="submission" date="2023-10" db="EMBL/GenBank/DDBJ databases">
        <title>Genome of Potential pathogenic bacteria in Crohn's disease.</title>
        <authorList>
            <person name="Rodriguez-Palacios A."/>
        </authorList>
    </citation>
    <scope>NUCLEOTIDE SEQUENCE</scope>
    <source>
        <strain evidence="1">CavFT-hAR11</strain>
    </source>
</reference>
<name>A0AAE4I7R7_PHOVU</name>
<dbReference type="EMBL" id="JAWDET010000006">
    <property type="protein sequence ID" value="MDU0241781.1"/>
    <property type="molecule type" value="Genomic_DNA"/>
</dbReference>
<evidence type="ECO:0000313" key="2">
    <source>
        <dbReference type="Proteomes" id="UP001181239"/>
    </source>
</evidence>
<dbReference type="Proteomes" id="UP001181239">
    <property type="component" value="Unassembled WGS sequence"/>
</dbReference>
<sequence>MNHNESYKVLVSKIIEIAEIQGFTVYHEKKGSETEFSFSQFTERGQDFSFSISMDNQDFVTFLTELSDYYEGYDPEAETMLWLDNDGHGKNGAPFHMRDVLSDMEDCEKMIGQLFDALQSAYLNNEIA</sequence>
<accession>A0AAE4I7R7</accession>